<evidence type="ECO:0000256" key="11">
    <source>
        <dbReference type="ARBA" id="ARBA00023026"/>
    </source>
</evidence>
<protein>
    <recommendedName>
        <fullName evidence="4">tripeptidyl-peptidase II</fullName>
        <ecNumber evidence="4">3.4.14.10</ecNumber>
    </recommendedName>
</protein>
<dbReference type="InterPro" id="IPR015366">
    <property type="entry name" value="S53_propep"/>
</dbReference>
<feature type="active site" description="Charge relay system" evidence="14">
    <location>
        <position position="290"/>
    </location>
</feature>
<feature type="binding site" evidence="14">
    <location>
        <position position="572"/>
    </location>
    <ligand>
        <name>Ca(2+)</name>
        <dbReference type="ChEBI" id="CHEBI:29108"/>
    </ligand>
</feature>
<keyword evidence="11" id="KW-0843">Virulence</keyword>
<evidence type="ECO:0000256" key="3">
    <source>
        <dbReference type="ARBA" id="ARBA00004613"/>
    </source>
</evidence>
<comment type="function">
    <text evidence="2">Secreted tripeptidyl-peptidase which degrades proteins at acidic pHs and is involved in virulence.</text>
</comment>
<feature type="binding site" evidence="14">
    <location>
        <position position="570"/>
    </location>
    <ligand>
        <name>Ca(2+)</name>
        <dbReference type="ChEBI" id="CHEBI:29108"/>
    </ligand>
</feature>
<feature type="region of interest" description="Disordered" evidence="15">
    <location>
        <begin position="42"/>
        <end position="61"/>
    </location>
</feature>
<dbReference type="SUPFAM" id="SSF54897">
    <property type="entry name" value="Protease propeptides/inhibitors"/>
    <property type="match status" value="1"/>
</dbReference>
<dbReference type="Gene3D" id="3.40.50.200">
    <property type="entry name" value="Peptidase S8/S53 domain"/>
    <property type="match status" value="1"/>
</dbReference>
<keyword evidence="5" id="KW-0964">Secreted</keyword>
<keyword evidence="6 14" id="KW-0645">Protease</keyword>
<sequence length="598" mass="63419">MPVRQEYVVLRGSKRERPTHHQFVGPVDADKEIAVTLIVRPRPGGPPLPDLEHWQATPPHRRRYPAPDEYAASYGAAQADIDAITAFAATNGLAVLDSHPARRSVTLKGTAAQLNRAFDTTINRYEARDPQVVPYKSTKTVNSPQATHTNAHTYHGYDGHVRLPSQLEHVVQAVVGLDNRRSGRAGIGSGDPPFARPMSVPEIAKYYNFPNTGAADQTIAVIAPSAPPGEGDRPYSGYLASDILDLYFPGLADGAYRKPPVLNDINVTVGANTYGNRTDAVAAGGGFVMEVTQDICTCATVAQGATINVYFTEASEQGLIACLNRILVPEGERQPTVVTCSFGFRHSDGTIGSPSEPGSVAAIVSDLFQRLAAVGITVFMISHDDGSNSFVGDGAAHVNYPGSDPWVTCVGGTVIGRVSDAAAPSEEWVWNNIGCPDAVGSFHGASGGGASQTFPLPCYQRLADITQITDSKGNVLTNRLIPDIAGMVACGGSGETDWFYINGHRFQMTGTSCAAPLFAGLAAVLRSALNLKLGILNPTLYQLGTSVCNDVTQGNNDPGLHTPYYRSGDGWDPCTGWGSIDGTRLLDALSKMMRPAPG</sequence>
<dbReference type="GO" id="GO:0004252">
    <property type="term" value="F:serine-type endopeptidase activity"/>
    <property type="evidence" value="ECO:0007669"/>
    <property type="project" value="UniProtKB-UniRule"/>
</dbReference>
<dbReference type="SUPFAM" id="SSF52743">
    <property type="entry name" value="Subtilisin-like"/>
    <property type="match status" value="1"/>
</dbReference>
<feature type="domain" description="Peptidase S53" evidence="16">
    <location>
        <begin position="194"/>
        <end position="592"/>
    </location>
</feature>
<dbReference type="AlphaFoldDB" id="A0A9N8S2K6"/>
<keyword evidence="8 14" id="KW-0378">Hydrolase</keyword>
<dbReference type="EC" id="3.4.14.10" evidence="4"/>
<dbReference type="InterPro" id="IPR030400">
    <property type="entry name" value="Sedolisin_dom"/>
</dbReference>
<dbReference type="GO" id="GO:0008240">
    <property type="term" value="F:tripeptidyl-peptidase activity"/>
    <property type="evidence" value="ECO:0007669"/>
    <property type="project" value="UniProtKB-EC"/>
</dbReference>
<dbReference type="GO" id="GO:0005576">
    <property type="term" value="C:extracellular region"/>
    <property type="evidence" value="ECO:0007669"/>
    <property type="project" value="UniProtKB-SubCell"/>
</dbReference>
<comment type="caution">
    <text evidence="17">The sequence shown here is derived from an EMBL/GenBank/DDBJ whole genome shotgun (WGS) entry which is preliminary data.</text>
</comment>
<dbReference type="SMART" id="SM00944">
    <property type="entry name" value="Pro-kuma_activ"/>
    <property type="match status" value="1"/>
</dbReference>
<dbReference type="Proteomes" id="UP000789704">
    <property type="component" value="Unassembled WGS sequence"/>
</dbReference>
<dbReference type="Pfam" id="PF09286">
    <property type="entry name" value="Pro-kuma_activ"/>
    <property type="match status" value="1"/>
</dbReference>
<comment type="cofactor">
    <cofactor evidence="14">
        <name>Ca(2+)</name>
        <dbReference type="ChEBI" id="CHEBI:29108"/>
    </cofactor>
    <text evidence="14">Binds 1 Ca(2+) ion per subunit.</text>
</comment>
<feature type="active site" description="Charge relay system" evidence="14">
    <location>
        <position position="294"/>
    </location>
</feature>
<gene>
    <name evidence="17" type="primary">pcp_2</name>
    <name evidence="17" type="ORF">LMG31841_05813</name>
</gene>
<keyword evidence="9 14" id="KW-0720">Serine protease</keyword>
<name>A0A9N8S2K6_9BURK</name>
<keyword evidence="13" id="KW-0325">Glycoprotein</keyword>
<dbReference type="CDD" id="cd04056">
    <property type="entry name" value="Peptidases_S53"/>
    <property type="match status" value="1"/>
</dbReference>
<evidence type="ECO:0000256" key="10">
    <source>
        <dbReference type="ARBA" id="ARBA00022837"/>
    </source>
</evidence>
<evidence type="ECO:0000256" key="13">
    <source>
        <dbReference type="ARBA" id="ARBA00023180"/>
    </source>
</evidence>
<dbReference type="InterPro" id="IPR050819">
    <property type="entry name" value="Tripeptidyl-peptidase_I"/>
</dbReference>
<accession>A0A9N8S2K6</accession>
<evidence type="ECO:0000256" key="15">
    <source>
        <dbReference type="SAM" id="MobiDB-lite"/>
    </source>
</evidence>
<feature type="binding site" evidence="14">
    <location>
        <position position="551"/>
    </location>
    <ligand>
        <name>Ca(2+)</name>
        <dbReference type="ChEBI" id="CHEBI:29108"/>
    </ligand>
</feature>
<evidence type="ECO:0000313" key="17">
    <source>
        <dbReference type="EMBL" id="CAG4928366.1"/>
    </source>
</evidence>
<dbReference type="PANTHER" id="PTHR14218">
    <property type="entry name" value="PROTEASE S8 TRIPEPTIDYL PEPTIDASE I CLN2"/>
    <property type="match status" value="1"/>
</dbReference>
<evidence type="ECO:0000256" key="6">
    <source>
        <dbReference type="ARBA" id="ARBA00022670"/>
    </source>
</evidence>
<evidence type="ECO:0000259" key="16">
    <source>
        <dbReference type="PROSITE" id="PS51695"/>
    </source>
</evidence>
<feature type="active site" description="Charge relay system" evidence="14">
    <location>
        <position position="512"/>
    </location>
</feature>
<comment type="catalytic activity">
    <reaction evidence="1">
        <text>Release of an N-terminal tripeptide from a polypeptide.</text>
        <dbReference type="EC" id="3.4.14.10"/>
    </reaction>
</comment>
<dbReference type="CDD" id="cd11377">
    <property type="entry name" value="Pro-peptidase_S53"/>
    <property type="match status" value="1"/>
</dbReference>
<feature type="binding site" evidence="14">
    <location>
        <position position="550"/>
    </location>
    <ligand>
        <name>Ca(2+)</name>
        <dbReference type="ChEBI" id="CHEBI:29108"/>
    </ligand>
</feature>
<dbReference type="PROSITE" id="PS51695">
    <property type="entry name" value="SEDOLISIN"/>
    <property type="match status" value="1"/>
</dbReference>
<dbReference type="EMBL" id="CAJQZC010000022">
    <property type="protein sequence ID" value="CAG4928366.1"/>
    <property type="molecule type" value="Genomic_DNA"/>
</dbReference>
<keyword evidence="18" id="KW-1185">Reference proteome</keyword>
<evidence type="ECO:0000256" key="4">
    <source>
        <dbReference type="ARBA" id="ARBA00012462"/>
    </source>
</evidence>
<organism evidence="17 18">
    <name type="scientific">Paraburkholderia saeva</name>
    <dbReference type="NCBI Taxonomy" id="2777537"/>
    <lineage>
        <taxon>Bacteria</taxon>
        <taxon>Pseudomonadati</taxon>
        <taxon>Pseudomonadota</taxon>
        <taxon>Betaproteobacteria</taxon>
        <taxon>Burkholderiales</taxon>
        <taxon>Burkholderiaceae</taxon>
        <taxon>Paraburkholderia</taxon>
    </lineage>
</organism>
<evidence type="ECO:0000256" key="5">
    <source>
        <dbReference type="ARBA" id="ARBA00022525"/>
    </source>
</evidence>
<evidence type="ECO:0000256" key="8">
    <source>
        <dbReference type="ARBA" id="ARBA00022801"/>
    </source>
</evidence>
<evidence type="ECO:0000256" key="14">
    <source>
        <dbReference type="PROSITE-ProRule" id="PRU01032"/>
    </source>
</evidence>
<comment type="subcellular location">
    <subcellularLocation>
        <location evidence="3">Secreted</location>
    </subcellularLocation>
</comment>
<proteinExistence type="predicted"/>
<evidence type="ECO:0000256" key="12">
    <source>
        <dbReference type="ARBA" id="ARBA00023145"/>
    </source>
</evidence>
<dbReference type="PROSITE" id="PS00138">
    <property type="entry name" value="SUBTILASE_SER"/>
    <property type="match status" value="1"/>
</dbReference>
<evidence type="ECO:0000256" key="9">
    <source>
        <dbReference type="ARBA" id="ARBA00022825"/>
    </source>
</evidence>
<keyword evidence="7 14" id="KW-0479">Metal-binding</keyword>
<evidence type="ECO:0000313" key="18">
    <source>
        <dbReference type="Proteomes" id="UP000789704"/>
    </source>
</evidence>
<dbReference type="GO" id="GO:0046872">
    <property type="term" value="F:metal ion binding"/>
    <property type="evidence" value="ECO:0007669"/>
    <property type="project" value="UniProtKB-UniRule"/>
</dbReference>
<keyword evidence="12" id="KW-0865">Zymogen</keyword>
<reference evidence="17" key="1">
    <citation type="submission" date="2021-04" db="EMBL/GenBank/DDBJ databases">
        <authorList>
            <person name="Vanwijnsberghe S."/>
        </authorList>
    </citation>
    <scope>NUCLEOTIDE SEQUENCE</scope>
    <source>
        <strain evidence="17">LMG 31841</strain>
    </source>
</reference>
<evidence type="ECO:0000256" key="7">
    <source>
        <dbReference type="ARBA" id="ARBA00022723"/>
    </source>
</evidence>
<dbReference type="PANTHER" id="PTHR14218:SF32">
    <property type="entry name" value="TRIPEPTIDYL PEPTIDASE SED3 (AFU_ORTHOLOGUE AFUA_3G08930)"/>
    <property type="match status" value="1"/>
</dbReference>
<dbReference type="GO" id="GO:0006508">
    <property type="term" value="P:proteolysis"/>
    <property type="evidence" value="ECO:0007669"/>
    <property type="project" value="UniProtKB-KW"/>
</dbReference>
<evidence type="ECO:0000256" key="1">
    <source>
        <dbReference type="ARBA" id="ARBA00001910"/>
    </source>
</evidence>
<keyword evidence="10 14" id="KW-0106">Calcium</keyword>
<dbReference type="InterPro" id="IPR023828">
    <property type="entry name" value="Peptidase_S8_Ser-AS"/>
</dbReference>
<evidence type="ECO:0000256" key="2">
    <source>
        <dbReference type="ARBA" id="ARBA00002451"/>
    </source>
</evidence>
<dbReference type="InterPro" id="IPR036852">
    <property type="entry name" value="Peptidase_S8/S53_dom_sf"/>
</dbReference>
<dbReference type="RefSeq" id="WP_228883995.1">
    <property type="nucleotide sequence ID" value="NZ_CAJQYZ010000004.1"/>
</dbReference>